<keyword evidence="4" id="KW-1185">Reference proteome</keyword>
<accession>A0A4Q0MHH4</accession>
<protein>
    <submittedName>
        <fullName evidence="3">Uncharacterized protein</fullName>
    </submittedName>
</protein>
<feature type="signal peptide" evidence="2">
    <location>
        <begin position="1"/>
        <end position="23"/>
    </location>
</feature>
<evidence type="ECO:0000313" key="3">
    <source>
        <dbReference type="EMBL" id="RXF73031.1"/>
    </source>
</evidence>
<keyword evidence="2" id="KW-0732">Signal</keyword>
<dbReference type="RefSeq" id="WP_128777891.1">
    <property type="nucleotide sequence ID" value="NZ_RYFI01000011.1"/>
</dbReference>
<feature type="region of interest" description="Disordered" evidence="1">
    <location>
        <begin position="206"/>
        <end position="231"/>
    </location>
</feature>
<feature type="chain" id="PRO_5020432286" evidence="2">
    <location>
        <begin position="24"/>
        <end position="293"/>
    </location>
</feature>
<dbReference type="EMBL" id="RYFI01000011">
    <property type="protein sequence ID" value="RXF73031.1"/>
    <property type="molecule type" value="Genomic_DNA"/>
</dbReference>
<gene>
    <name evidence="3" type="ORF">EK403_12935</name>
</gene>
<evidence type="ECO:0000256" key="2">
    <source>
        <dbReference type="SAM" id="SignalP"/>
    </source>
</evidence>
<organism evidence="3 4">
    <name type="scientific">Hansschlegelia zhihuaiae</name>
    <dbReference type="NCBI Taxonomy" id="405005"/>
    <lineage>
        <taxon>Bacteria</taxon>
        <taxon>Pseudomonadati</taxon>
        <taxon>Pseudomonadota</taxon>
        <taxon>Alphaproteobacteria</taxon>
        <taxon>Hyphomicrobiales</taxon>
        <taxon>Methylopilaceae</taxon>
        <taxon>Hansschlegelia</taxon>
    </lineage>
</organism>
<proteinExistence type="predicted"/>
<feature type="region of interest" description="Disordered" evidence="1">
    <location>
        <begin position="259"/>
        <end position="293"/>
    </location>
</feature>
<feature type="compositionally biased region" description="Basic and acidic residues" evidence="1">
    <location>
        <begin position="211"/>
        <end position="224"/>
    </location>
</feature>
<dbReference type="Proteomes" id="UP000289708">
    <property type="component" value="Unassembled WGS sequence"/>
</dbReference>
<reference evidence="3 4" key="1">
    <citation type="submission" date="2018-12" db="EMBL/GenBank/DDBJ databases">
        <title>bacterium Hansschlegelia zhihuaiae S113.</title>
        <authorList>
            <person name="He J."/>
        </authorList>
    </citation>
    <scope>NUCLEOTIDE SEQUENCE [LARGE SCALE GENOMIC DNA]</scope>
    <source>
        <strain evidence="3 4">S 113</strain>
    </source>
</reference>
<sequence length="293" mass="30203">MRLLRLAALALAISFGVGTLAHAQEFRHRGWVGARLPGDKDSGCAMGRDVRGGALVVYANAAGGLRIGLGSRELQLEMGKEAIGAATFDDSPPILLKGAAISANTVLFDLMEKAPDGALARLIEASRGVKLTYAGRSLVARLSGSERAIKLLRDCAAGPDPIEAPPVAQGAGASSGERAAEFGFLRQGMELGDANTKLLDAGWQAETPVGRADDPAAKPLRDRGVSGGTCSGTPTSCVLDYADAYGNALRLTVAGDEARVRNWRLNPPDEGARAGPSEDPDPPASPAAGERGP</sequence>
<evidence type="ECO:0000256" key="1">
    <source>
        <dbReference type="SAM" id="MobiDB-lite"/>
    </source>
</evidence>
<evidence type="ECO:0000313" key="4">
    <source>
        <dbReference type="Proteomes" id="UP000289708"/>
    </source>
</evidence>
<dbReference type="AlphaFoldDB" id="A0A4Q0MHH4"/>
<comment type="caution">
    <text evidence="3">The sequence shown here is derived from an EMBL/GenBank/DDBJ whole genome shotgun (WGS) entry which is preliminary data.</text>
</comment>
<name>A0A4Q0MHH4_9HYPH</name>